<organism evidence="2 3">
    <name type="scientific">Entomortierella parvispora</name>
    <dbReference type="NCBI Taxonomy" id="205924"/>
    <lineage>
        <taxon>Eukaryota</taxon>
        <taxon>Fungi</taxon>
        <taxon>Fungi incertae sedis</taxon>
        <taxon>Mucoromycota</taxon>
        <taxon>Mortierellomycotina</taxon>
        <taxon>Mortierellomycetes</taxon>
        <taxon>Mortierellales</taxon>
        <taxon>Mortierellaceae</taxon>
        <taxon>Entomortierella</taxon>
    </lineage>
</organism>
<name>A0A9P3H9I0_9FUNG</name>
<dbReference type="EMBL" id="BQFW01000006">
    <property type="protein sequence ID" value="GJJ72227.1"/>
    <property type="molecule type" value="Genomic_DNA"/>
</dbReference>
<proteinExistence type="predicted"/>
<reference evidence="2" key="1">
    <citation type="submission" date="2021-11" db="EMBL/GenBank/DDBJ databases">
        <authorList>
            <person name="Herlambang A."/>
            <person name="Guo Y."/>
            <person name="Takashima Y."/>
            <person name="Nishizawa T."/>
        </authorList>
    </citation>
    <scope>NUCLEOTIDE SEQUENCE</scope>
    <source>
        <strain evidence="2">E1425</strain>
    </source>
</reference>
<evidence type="ECO:0000313" key="2">
    <source>
        <dbReference type="EMBL" id="GJJ72227.1"/>
    </source>
</evidence>
<protein>
    <submittedName>
        <fullName evidence="2">DNA polymerase delta subunit 4</fullName>
    </submittedName>
</protein>
<dbReference type="GO" id="GO:0003887">
    <property type="term" value="F:DNA-directed DNA polymerase activity"/>
    <property type="evidence" value="ECO:0007669"/>
    <property type="project" value="TreeGrafter"/>
</dbReference>
<dbReference type="AlphaFoldDB" id="A0A9P3H9I0"/>
<dbReference type="InterPro" id="IPR007218">
    <property type="entry name" value="DNA_pol_delta_4"/>
</dbReference>
<dbReference type="PANTHER" id="PTHR14303:SF0">
    <property type="entry name" value="DNA POLYMERASE DELTA SUBUNIT 4"/>
    <property type="match status" value="1"/>
</dbReference>
<dbReference type="GO" id="GO:0043625">
    <property type="term" value="C:delta DNA polymerase complex"/>
    <property type="evidence" value="ECO:0007669"/>
    <property type="project" value="TreeGrafter"/>
</dbReference>
<comment type="caution">
    <text evidence="2">The sequence shown here is derived from an EMBL/GenBank/DDBJ whole genome shotgun (WGS) entry which is preliminary data.</text>
</comment>
<dbReference type="GO" id="GO:0000731">
    <property type="term" value="P:DNA synthesis involved in DNA repair"/>
    <property type="evidence" value="ECO:0007669"/>
    <property type="project" value="InterPro"/>
</dbReference>
<dbReference type="Proteomes" id="UP000827284">
    <property type="component" value="Unassembled WGS sequence"/>
</dbReference>
<keyword evidence="3" id="KW-1185">Reference proteome</keyword>
<gene>
    <name evidence="2" type="ORF">EMPS_04584</name>
</gene>
<evidence type="ECO:0000256" key="1">
    <source>
        <dbReference type="SAM" id="MobiDB-lite"/>
    </source>
</evidence>
<dbReference type="GO" id="GO:0006261">
    <property type="term" value="P:DNA-templated DNA replication"/>
    <property type="evidence" value="ECO:0007669"/>
    <property type="project" value="TreeGrafter"/>
</dbReference>
<dbReference type="PANTHER" id="PTHR14303">
    <property type="entry name" value="DNA POLYMERASE DELTA SUBUNIT 4"/>
    <property type="match status" value="1"/>
</dbReference>
<reference evidence="2" key="2">
    <citation type="journal article" date="2022" name="Microbiol. Resour. Announc.">
        <title>Whole-Genome Sequence of Entomortierella parvispora E1425, a Mucoromycotan Fungus Associated with Burkholderiaceae-Related Endosymbiotic Bacteria.</title>
        <authorList>
            <person name="Herlambang A."/>
            <person name="Guo Y."/>
            <person name="Takashima Y."/>
            <person name="Narisawa K."/>
            <person name="Ohta H."/>
            <person name="Nishizawa T."/>
        </authorList>
    </citation>
    <scope>NUCLEOTIDE SEQUENCE</scope>
    <source>
        <strain evidence="2">E1425</strain>
    </source>
</reference>
<feature type="compositionally biased region" description="Acidic residues" evidence="1">
    <location>
        <begin position="52"/>
        <end position="87"/>
    </location>
</feature>
<accession>A0A9P3H9I0</accession>
<feature type="region of interest" description="Disordered" evidence="1">
    <location>
        <begin position="1"/>
        <end position="115"/>
    </location>
</feature>
<dbReference type="Pfam" id="PF04081">
    <property type="entry name" value="DNA_pol_delta_4"/>
    <property type="match status" value="1"/>
</dbReference>
<dbReference type="OrthoDB" id="337486at2759"/>
<evidence type="ECO:0000313" key="3">
    <source>
        <dbReference type="Proteomes" id="UP000827284"/>
    </source>
</evidence>
<sequence>MAPPKKTAPAETSVASNFFQRGKKASLAQRPTTGKATLIKPSAKRTKVVQEELSDEIDTQDSDEEEHEQEQEEEEEEEEELVEEDDLTIVHDDEIQSDDDDNDSDHADFKKKSASVKVPAVAKAAAAATVSKAGTRSSSRKKVQAYIAPDVGDIHVGFHQADLSPEEKMLRQFDLASKYGPCTDMTRLERWDRAFALGLEPPQDVKDMIMGHLNLNTPLFQGRV</sequence>